<dbReference type="Proteomes" id="UP000275078">
    <property type="component" value="Unassembled WGS sequence"/>
</dbReference>
<name>A0A3N4INT6_ASCIM</name>
<accession>A0A3N4INT6</accession>
<evidence type="ECO:0000259" key="2">
    <source>
        <dbReference type="Pfam" id="PF25482"/>
    </source>
</evidence>
<dbReference type="InterPro" id="IPR057227">
    <property type="entry name" value="DUF7905"/>
</dbReference>
<evidence type="ECO:0000313" key="3">
    <source>
        <dbReference type="EMBL" id="RPA85871.1"/>
    </source>
</evidence>
<feature type="compositionally biased region" description="Basic and acidic residues" evidence="1">
    <location>
        <begin position="230"/>
        <end position="240"/>
    </location>
</feature>
<dbReference type="OrthoDB" id="4739136at2759"/>
<keyword evidence="4" id="KW-1185">Reference proteome</keyword>
<proteinExistence type="predicted"/>
<gene>
    <name evidence="3" type="ORF">BJ508DRAFT_411842</name>
</gene>
<dbReference type="STRING" id="1160509.A0A3N4INT6"/>
<dbReference type="AlphaFoldDB" id="A0A3N4INT6"/>
<dbReference type="EMBL" id="ML119652">
    <property type="protein sequence ID" value="RPA85871.1"/>
    <property type="molecule type" value="Genomic_DNA"/>
</dbReference>
<reference evidence="3 4" key="1">
    <citation type="journal article" date="2018" name="Nat. Ecol. Evol.">
        <title>Pezizomycetes genomes reveal the molecular basis of ectomycorrhizal truffle lifestyle.</title>
        <authorList>
            <person name="Murat C."/>
            <person name="Payen T."/>
            <person name="Noel B."/>
            <person name="Kuo A."/>
            <person name="Morin E."/>
            <person name="Chen J."/>
            <person name="Kohler A."/>
            <person name="Krizsan K."/>
            <person name="Balestrini R."/>
            <person name="Da Silva C."/>
            <person name="Montanini B."/>
            <person name="Hainaut M."/>
            <person name="Levati E."/>
            <person name="Barry K.W."/>
            <person name="Belfiori B."/>
            <person name="Cichocki N."/>
            <person name="Clum A."/>
            <person name="Dockter R.B."/>
            <person name="Fauchery L."/>
            <person name="Guy J."/>
            <person name="Iotti M."/>
            <person name="Le Tacon F."/>
            <person name="Lindquist E.A."/>
            <person name="Lipzen A."/>
            <person name="Malagnac F."/>
            <person name="Mello A."/>
            <person name="Molinier V."/>
            <person name="Miyauchi S."/>
            <person name="Poulain J."/>
            <person name="Riccioni C."/>
            <person name="Rubini A."/>
            <person name="Sitrit Y."/>
            <person name="Splivallo R."/>
            <person name="Traeger S."/>
            <person name="Wang M."/>
            <person name="Zifcakova L."/>
            <person name="Wipf D."/>
            <person name="Zambonelli A."/>
            <person name="Paolocci F."/>
            <person name="Nowrousian M."/>
            <person name="Ottonello S."/>
            <person name="Baldrian P."/>
            <person name="Spatafora J.W."/>
            <person name="Henrissat B."/>
            <person name="Nagy L.G."/>
            <person name="Aury J.M."/>
            <person name="Wincker P."/>
            <person name="Grigoriev I.V."/>
            <person name="Bonfante P."/>
            <person name="Martin F.M."/>
        </authorList>
    </citation>
    <scope>NUCLEOTIDE SEQUENCE [LARGE SCALE GENOMIC DNA]</scope>
    <source>
        <strain evidence="3 4">RN42</strain>
    </source>
</reference>
<protein>
    <recommendedName>
        <fullName evidence="2">DUF7905 domain-containing protein</fullName>
    </recommendedName>
</protein>
<dbReference type="Pfam" id="PF25482">
    <property type="entry name" value="DUF7905"/>
    <property type="match status" value="1"/>
</dbReference>
<feature type="region of interest" description="Disordered" evidence="1">
    <location>
        <begin position="225"/>
        <end position="251"/>
    </location>
</feature>
<sequence length="806" mass="91636">MSRPNNFSALFAQRVREYGEQHGHSNQHQHFSSVLPTYTNNEPLINFSDVNNAEAIAASYFGVPNATDHAYAQPESTAGPTYDEVIFQAQQNLANLPSLPVAPGPIYSDYNPPEGFAWRDNENDMAERAGFPPASQYELPEGRPDGFEDLFFGPRHKNILHIAHKTGAHLSTPRDMDRSCVDIWGNQKQIADAKRDLSEFADHIMAALATKGKRPSRDFARIRAAPSARQIEHKREQIRDNKRKQKLKQEPEEPYYNASGIFHWPSDLVEPRAALGPSCEALDHIRFDCNVHIVYKPKRSAFRIYAGDALQDDPVEAERQVAEAINRIYGVYCELSSKNRYLTRVVMVDYPRPENCTTHVLFLRRHEQVGKQLSYPLFTAKGAPNVNVMVTMAGTRLPDGVYQAYAQAYPQLKLANQEYLRALTQRSLEHIYYYRGHCKLKVYIGHIVLYDHMKPNEDDCLPFDRFVNSTQGQQKGRSTKGELVRNLGGEDVACHIVNECAKRSDVFIPLSYGDVGEQQSIVLSASFNIRLHCSNDRMSELRLDVNFDYDPKTGDQKVHSSTWSYTRLSEPPLNRRTPLQANVIDLENDMGWSLELSTYKLHRDTDLYPIFSQFLRKLRFDSIQEAVPGGVPVKYPRISYTPLPGMTVESLVQKTRHLYTIKNTEYIFELTKYEHIDCKHIRLPEGVPSYLDHINVPKSAIDVRFGCAMYRTKWSTDLLAEQRSLPLGKPANWQCSVDTFFPYELGRGAKGKGKAKQEKGDGWVQFLEYVQECVNVVAAGKRAAAEAEGVDYGAILEEDHEYVGDI</sequence>
<feature type="domain" description="DUF7905" evidence="2">
    <location>
        <begin position="411"/>
        <end position="742"/>
    </location>
</feature>
<evidence type="ECO:0000313" key="4">
    <source>
        <dbReference type="Proteomes" id="UP000275078"/>
    </source>
</evidence>
<organism evidence="3 4">
    <name type="scientific">Ascobolus immersus RN42</name>
    <dbReference type="NCBI Taxonomy" id="1160509"/>
    <lineage>
        <taxon>Eukaryota</taxon>
        <taxon>Fungi</taxon>
        <taxon>Dikarya</taxon>
        <taxon>Ascomycota</taxon>
        <taxon>Pezizomycotina</taxon>
        <taxon>Pezizomycetes</taxon>
        <taxon>Pezizales</taxon>
        <taxon>Ascobolaceae</taxon>
        <taxon>Ascobolus</taxon>
    </lineage>
</organism>
<evidence type="ECO:0000256" key="1">
    <source>
        <dbReference type="SAM" id="MobiDB-lite"/>
    </source>
</evidence>